<dbReference type="EMBL" id="JAGEOJ010000010">
    <property type="protein sequence ID" value="MBO2450348.1"/>
    <property type="molecule type" value="Genomic_DNA"/>
</dbReference>
<comment type="caution">
    <text evidence="2">The sequence shown here is derived from an EMBL/GenBank/DDBJ whole genome shotgun (WGS) entry which is preliminary data.</text>
</comment>
<evidence type="ECO:0000313" key="2">
    <source>
        <dbReference type="EMBL" id="MBO2450348.1"/>
    </source>
</evidence>
<dbReference type="InterPro" id="IPR036291">
    <property type="entry name" value="NAD(P)-bd_dom_sf"/>
</dbReference>
<dbReference type="Pfam" id="PF00107">
    <property type="entry name" value="ADH_zinc_N"/>
    <property type="match status" value="1"/>
</dbReference>
<dbReference type="Proteomes" id="UP000669179">
    <property type="component" value="Unassembled WGS sequence"/>
</dbReference>
<dbReference type="AlphaFoldDB" id="A0A939PHS8"/>
<dbReference type="InterPro" id="IPR013149">
    <property type="entry name" value="ADH-like_C"/>
</dbReference>
<protein>
    <submittedName>
        <fullName evidence="2">Zinc-binding dehydrogenase</fullName>
    </submittedName>
</protein>
<dbReference type="PANTHER" id="PTHR45033">
    <property type="match status" value="1"/>
</dbReference>
<dbReference type="RefSeq" id="WP_208258230.1">
    <property type="nucleotide sequence ID" value="NZ_JAGEOJ010000010.1"/>
</dbReference>
<feature type="domain" description="Enoyl reductase (ER)" evidence="1">
    <location>
        <begin position="13"/>
        <end position="320"/>
    </location>
</feature>
<dbReference type="Gene3D" id="3.40.50.720">
    <property type="entry name" value="NAD(P)-binding Rossmann-like Domain"/>
    <property type="match status" value="1"/>
</dbReference>
<dbReference type="InterPro" id="IPR013154">
    <property type="entry name" value="ADH-like_N"/>
</dbReference>
<keyword evidence="3" id="KW-1185">Reference proteome</keyword>
<dbReference type="SUPFAM" id="SSF51735">
    <property type="entry name" value="NAD(P)-binding Rossmann-fold domains"/>
    <property type="match status" value="1"/>
</dbReference>
<dbReference type="InterPro" id="IPR020843">
    <property type="entry name" value="ER"/>
</dbReference>
<dbReference type="GO" id="GO:0016491">
    <property type="term" value="F:oxidoreductase activity"/>
    <property type="evidence" value="ECO:0007669"/>
    <property type="project" value="InterPro"/>
</dbReference>
<dbReference type="InterPro" id="IPR052711">
    <property type="entry name" value="Zinc_ADH-like"/>
</dbReference>
<dbReference type="PANTHER" id="PTHR45033:SF3">
    <property type="entry name" value="DEHYDROGENASE, PUTATIVE (AFU_ORTHOLOGUE AFUA_2G13270)-RELATED"/>
    <property type="match status" value="1"/>
</dbReference>
<dbReference type="Gene3D" id="3.90.180.10">
    <property type="entry name" value="Medium-chain alcohol dehydrogenases, catalytic domain"/>
    <property type="match status" value="1"/>
</dbReference>
<sequence length="322" mass="34254">MFAVTASRFDGDNPLNGLTLGERPDPEVPEGWALVTVKATALNHHDLWSLKGVGLREERLPIVLGCDAAGVDEDGNEVIVHSVIGDPDRGGGDETLDPKRSLLSESYDGTFAEKVAVPKRNLVPKPAELSFEEAACLPTAWLTAYRMLFDKAGLQPGSSVLVQGAGGGVSTALIALGSAAGYRMYVTGRSEAKRKRALELGADGVFEPGARLPERVDAVMETVGEATWSHSLKSLRPGGRIVVSGATSGQVPPAELNRVFFLQLSVVGSTMGTREQLARLAKFLVKTGVRPKIDRVLPLARADEGFAAMHEGEIFGKIVFTP</sequence>
<organism evidence="2 3">
    <name type="scientific">Actinomadura barringtoniae</name>
    <dbReference type="NCBI Taxonomy" id="1427535"/>
    <lineage>
        <taxon>Bacteria</taxon>
        <taxon>Bacillati</taxon>
        <taxon>Actinomycetota</taxon>
        <taxon>Actinomycetes</taxon>
        <taxon>Streptosporangiales</taxon>
        <taxon>Thermomonosporaceae</taxon>
        <taxon>Actinomadura</taxon>
    </lineage>
</organism>
<evidence type="ECO:0000259" key="1">
    <source>
        <dbReference type="SMART" id="SM00829"/>
    </source>
</evidence>
<evidence type="ECO:0000313" key="3">
    <source>
        <dbReference type="Proteomes" id="UP000669179"/>
    </source>
</evidence>
<gene>
    <name evidence="2" type="ORF">J4573_24820</name>
</gene>
<dbReference type="SUPFAM" id="SSF50129">
    <property type="entry name" value="GroES-like"/>
    <property type="match status" value="1"/>
</dbReference>
<dbReference type="InterPro" id="IPR011032">
    <property type="entry name" value="GroES-like_sf"/>
</dbReference>
<proteinExistence type="predicted"/>
<dbReference type="SMART" id="SM00829">
    <property type="entry name" value="PKS_ER"/>
    <property type="match status" value="1"/>
</dbReference>
<name>A0A939PHS8_9ACTN</name>
<dbReference type="Pfam" id="PF08240">
    <property type="entry name" value="ADH_N"/>
    <property type="match status" value="1"/>
</dbReference>
<accession>A0A939PHS8</accession>
<reference evidence="2" key="1">
    <citation type="submission" date="2021-03" db="EMBL/GenBank/DDBJ databases">
        <authorList>
            <person name="Kanchanasin P."/>
            <person name="Saeng-In P."/>
            <person name="Phongsopitanun W."/>
            <person name="Yuki M."/>
            <person name="Kudo T."/>
            <person name="Ohkuma M."/>
            <person name="Tanasupawat S."/>
        </authorList>
    </citation>
    <scope>NUCLEOTIDE SEQUENCE</scope>
    <source>
        <strain evidence="2">GKU 128</strain>
    </source>
</reference>